<dbReference type="AlphaFoldDB" id="A0A2T2ZSA7"/>
<evidence type="ECO:0008006" key="3">
    <source>
        <dbReference type="Google" id="ProtNLM"/>
    </source>
</evidence>
<dbReference type="EMBL" id="KZ678815">
    <property type="protein sequence ID" value="PSR74948.1"/>
    <property type="molecule type" value="Genomic_DNA"/>
</dbReference>
<sequence>MSTSAAAPASSPEPGPEQAPYAIDLAITGRAFTSKEEAELALRTLCHHAGYTFSRRGYSRQKKMCQYNPHGSVWRFDYYCPNSGRPKNSANAFKPTGQRAATSTKTGCEWRAKIVCMSGEWRVNFVGRDANSPPCNWHNHKPMADLMEAPAYRRWWRSQHNGLVEGWVERLSLSGKFSSEKIAKFLRGDIDLDLNDLPGDDDTADMPAIPVAPPNSSIDTIDPNFCWGDQAPPTTSAAPTPAQRFTQRPEAVPILSRDVQNIQSKIHREKYDAVVSMQLFVHQLEQHQSCDGLVYKVYREADRITRVFWTFQWCLNLWKKQPELLTVDNTAKVGC</sequence>
<dbReference type="OrthoDB" id="5095644at2759"/>
<protein>
    <recommendedName>
        <fullName evidence="3">FAR1 domain-containing protein</fullName>
    </recommendedName>
</protein>
<gene>
    <name evidence="1" type="ORF">BD289DRAFT_207253</name>
</gene>
<proteinExistence type="predicted"/>
<evidence type="ECO:0000313" key="1">
    <source>
        <dbReference type="EMBL" id="PSR74948.1"/>
    </source>
</evidence>
<organism evidence="1 2">
    <name type="scientific">Coniella lustricola</name>
    <dbReference type="NCBI Taxonomy" id="2025994"/>
    <lineage>
        <taxon>Eukaryota</taxon>
        <taxon>Fungi</taxon>
        <taxon>Dikarya</taxon>
        <taxon>Ascomycota</taxon>
        <taxon>Pezizomycotina</taxon>
        <taxon>Sordariomycetes</taxon>
        <taxon>Sordariomycetidae</taxon>
        <taxon>Diaporthales</taxon>
        <taxon>Schizoparmaceae</taxon>
        <taxon>Coniella</taxon>
    </lineage>
</organism>
<evidence type="ECO:0000313" key="2">
    <source>
        <dbReference type="Proteomes" id="UP000241462"/>
    </source>
</evidence>
<reference evidence="1 2" key="1">
    <citation type="journal article" date="2018" name="Mycol. Prog.">
        <title>Coniella lustricola, a new species from submerged detritus.</title>
        <authorList>
            <person name="Raudabaugh D.B."/>
            <person name="Iturriaga T."/>
            <person name="Carver A."/>
            <person name="Mondo S."/>
            <person name="Pangilinan J."/>
            <person name="Lipzen A."/>
            <person name="He G."/>
            <person name="Amirebrahimi M."/>
            <person name="Grigoriev I.V."/>
            <person name="Miller A.N."/>
        </authorList>
    </citation>
    <scope>NUCLEOTIDE SEQUENCE [LARGE SCALE GENOMIC DNA]</scope>
    <source>
        <strain evidence="1 2">B22-T-1</strain>
    </source>
</reference>
<keyword evidence="2" id="KW-1185">Reference proteome</keyword>
<dbReference type="STRING" id="2025994.A0A2T2ZSA7"/>
<dbReference type="InParanoid" id="A0A2T2ZSA7"/>
<name>A0A2T2ZSA7_9PEZI</name>
<dbReference type="Proteomes" id="UP000241462">
    <property type="component" value="Unassembled WGS sequence"/>
</dbReference>
<accession>A0A2T2ZSA7</accession>